<reference evidence="2" key="1">
    <citation type="journal article" date="2016" name="Nat. Biotechnol.">
        <title>Sequencing wild and cultivated cassava and related species reveals extensive interspecific hybridization and genetic diversity.</title>
        <authorList>
            <person name="Bredeson J.V."/>
            <person name="Lyons J.B."/>
            <person name="Prochnik S.E."/>
            <person name="Wu G.A."/>
            <person name="Ha C.M."/>
            <person name="Edsinger-Gonzales E."/>
            <person name="Grimwood J."/>
            <person name="Schmutz J."/>
            <person name="Rabbi I.Y."/>
            <person name="Egesi C."/>
            <person name="Nauluvula P."/>
            <person name="Lebot V."/>
            <person name="Ndunguru J."/>
            <person name="Mkamilo G."/>
            <person name="Bart R.S."/>
            <person name="Setter T.L."/>
            <person name="Gleadow R.M."/>
            <person name="Kulakow P."/>
            <person name="Ferguson M.E."/>
            <person name="Rounsley S."/>
            <person name="Rokhsar D.S."/>
        </authorList>
    </citation>
    <scope>NUCLEOTIDE SEQUENCE [LARGE SCALE GENOMIC DNA]</scope>
    <source>
        <strain evidence="2">cv. AM560-2</strain>
    </source>
</reference>
<organism evidence="1 2">
    <name type="scientific">Manihot esculenta</name>
    <name type="common">Cassava</name>
    <name type="synonym">Jatropha manihot</name>
    <dbReference type="NCBI Taxonomy" id="3983"/>
    <lineage>
        <taxon>Eukaryota</taxon>
        <taxon>Viridiplantae</taxon>
        <taxon>Streptophyta</taxon>
        <taxon>Embryophyta</taxon>
        <taxon>Tracheophyta</taxon>
        <taxon>Spermatophyta</taxon>
        <taxon>Magnoliopsida</taxon>
        <taxon>eudicotyledons</taxon>
        <taxon>Gunneridae</taxon>
        <taxon>Pentapetalae</taxon>
        <taxon>rosids</taxon>
        <taxon>fabids</taxon>
        <taxon>Malpighiales</taxon>
        <taxon>Euphorbiaceae</taxon>
        <taxon>Crotonoideae</taxon>
        <taxon>Manihoteae</taxon>
        <taxon>Manihot</taxon>
    </lineage>
</organism>
<dbReference type="Proteomes" id="UP000091857">
    <property type="component" value="Chromosome 1"/>
</dbReference>
<protein>
    <submittedName>
        <fullName evidence="1">Uncharacterized protein</fullName>
    </submittedName>
</protein>
<gene>
    <name evidence="1" type="ORF">MANES_01G117501v8</name>
</gene>
<proteinExistence type="predicted"/>
<accession>A0ACB7ICN5</accession>
<evidence type="ECO:0000313" key="2">
    <source>
        <dbReference type="Proteomes" id="UP000091857"/>
    </source>
</evidence>
<evidence type="ECO:0000313" key="1">
    <source>
        <dbReference type="EMBL" id="KAG8662515.1"/>
    </source>
</evidence>
<name>A0ACB7ICN5_MANES</name>
<comment type="caution">
    <text evidence="1">The sequence shown here is derived from an EMBL/GenBank/DDBJ whole genome shotgun (WGS) entry which is preliminary data.</text>
</comment>
<dbReference type="EMBL" id="CM004387">
    <property type="protein sequence ID" value="KAG8662515.1"/>
    <property type="molecule type" value="Genomic_DNA"/>
</dbReference>
<sequence>MGCLESSATVGLSKQHQNNIKTYSEKSLASDGYERETRAMAVRETRRMERRDSSFGEWVAGGWLWDWRLGGWVAMWMAGWVAGGWLWDW</sequence>
<keyword evidence="2" id="KW-1185">Reference proteome</keyword>